<protein>
    <submittedName>
        <fullName evidence="1">Uncharacterized protein</fullName>
    </submittedName>
</protein>
<organism evidence="1">
    <name type="scientific">Octopus bimaculoides</name>
    <name type="common">California two-spotted octopus</name>
    <dbReference type="NCBI Taxonomy" id="37653"/>
    <lineage>
        <taxon>Eukaryota</taxon>
        <taxon>Metazoa</taxon>
        <taxon>Spiralia</taxon>
        <taxon>Lophotrochozoa</taxon>
        <taxon>Mollusca</taxon>
        <taxon>Cephalopoda</taxon>
        <taxon>Coleoidea</taxon>
        <taxon>Octopodiformes</taxon>
        <taxon>Octopoda</taxon>
        <taxon>Incirrata</taxon>
        <taxon>Octopodidae</taxon>
        <taxon>Octopus</taxon>
    </lineage>
</organism>
<sequence length="71" mass="8162">MWTAILYAYHAQLPAHLQVRLQACQNWEPPLQTKEQASASISILMNWLKRIQFKLGQTEVQSAAATQFYTV</sequence>
<name>A0A0L8FL66_OCTBM</name>
<dbReference type="STRING" id="37653.A0A0L8FL66"/>
<dbReference type="PANTHER" id="PTHR21696">
    <property type="entry name" value="PROTEIN UNC-79 HOMOLOG"/>
    <property type="match status" value="1"/>
</dbReference>
<reference evidence="1" key="1">
    <citation type="submission" date="2015-07" db="EMBL/GenBank/DDBJ databases">
        <title>MeaNS - Measles Nucleotide Surveillance Program.</title>
        <authorList>
            <person name="Tran T."/>
            <person name="Druce J."/>
        </authorList>
    </citation>
    <scope>NUCLEOTIDE SEQUENCE</scope>
    <source>
        <strain evidence="1">UCB-OBI-ISO-001</strain>
        <tissue evidence="1">Gonad</tissue>
    </source>
</reference>
<evidence type="ECO:0000313" key="1">
    <source>
        <dbReference type="EMBL" id="KOF65393.1"/>
    </source>
</evidence>
<accession>A0A0L8FL66</accession>
<dbReference type="InterPro" id="IPR024855">
    <property type="entry name" value="UNC79"/>
</dbReference>
<dbReference type="PANTHER" id="PTHR21696:SF2">
    <property type="entry name" value="PROTEIN UNC-79 HOMOLOG"/>
    <property type="match status" value="1"/>
</dbReference>
<proteinExistence type="predicted"/>
<dbReference type="AlphaFoldDB" id="A0A0L8FL66"/>
<dbReference type="EMBL" id="KQ429444">
    <property type="protein sequence ID" value="KOF65393.1"/>
    <property type="molecule type" value="Genomic_DNA"/>
</dbReference>
<gene>
    <name evidence="1" type="ORF">OCBIM_22015656mg</name>
</gene>